<organism evidence="2 3">
    <name type="scientific">Silvimonas terrae</name>
    <dbReference type="NCBI Taxonomy" id="300266"/>
    <lineage>
        <taxon>Bacteria</taxon>
        <taxon>Pseudomonadati</taxon>
        <taxon>Pseudomonadota</taxon>
        <taxon>Betaproteobacteria</taxon>
        <taxon>Neisseriales</taxon>
        <taxon>Chitinibacteraceae</taxon>
        <taxon>Silvimonas</taxon>
    </lineage>
</organism>
<reference evidence="2 3" key="1">
    <citation type="submission" date="2020-08" db="EMBL/GenBank/DDBJ databases">
        <title>Genomic Encyclopedia of Type Strains, Phase IV (KMG-IV): sequencing the most valuable type-strain genomes for metagenomic binning, comparative biology and taxonomic classification.</title>
        <authorList>
            <person name="Goeker M."/>
        </authorList>
    </citation>
    <scope>NUCLEOTIDE SEQUENCE [LARGE SCALE GENOMIC DNA]</scope>
    <source>
        <strain evidence="2 3">DSM 18233</strain>
    </source>
</reference>
<dbReference type="AlphaFoldDB" id="A0A840RB38"/>
<keyword evidence="1" id="KW-0812">Transmembrane</keyword>
<evidence type="ECO:0000256" key="1">
    <source>
        <dbReference type="SAM" id="Phobius"/>
    </source>
</evidence>
<accession>A0A840RB38</accession>
<protein>
    <submittedName>
        <fullName evidence="2">Uncharacterized protein</fullName>
    </submittedName>
</protein>
<proteinExistence type="predicted"/>
<name>A0A840RB38_9NEIS</name>
<gene>
    <name evidence="2" type="ORF">HNQ50_000343</name>
</gene>
<evidence type="ECO:0000313" key="2">
    <source>
        <dbReference type="EMBL" id="MBB5189633.1"/>
    </source>
</evidence>
<keyword evidence="3" id="KW-1185">Reference proteome</keyword>
<comment type="caution">
    <text evidence="2">The sequence shown here is derived from an EMBL/GenBank/DDBJ whole genome shotgun (WGS) entry which is preliminary data.</text>
</comment>
<sequence>MYAPQGTPAPPARQTVAQISLDPLISTIFTVTAFILLYYSGGES</sequence>
<keyword evidence="1" id="KW-1133">Transmembrane helix</keyword>
<dbReference type="RefSeq" id="WP_281386106.1">
    <property type="nucleotide sequence ID" value="NZ_JACHHN010000001.1"/>
</dbReference>
<keyword evidence="1" id="KW-0472">Membrane</keyword>
<dbReference type="Proteomes" id="UP000543030">
    <property type="component" value="Unassembled WGS sequence"/>
</dbReference>
<evidence type="ECO:0000313" key="3">
    <source>
        <dbReference type="Proteomes" id="UP000543030"/>
    </source>
</evidence>
<dbReference type="EMBL" id="JACHHN010000001">
    <property type="protein sequence ID" value="MBB5189633.1"/>
    <property type="molecule type" value="Genomic_DNA"/>
</dbReference>
<feature type="transmembrane region" description="Helical" evidence="1">
    <location>
        <begin position="20"/>
        <end position="39"/>
    </location>
</feature>